<proteinExistence type="predicted"/>
<evidence type="ECO:0000313" key="1">
    <source>
        <dbReference type="EMBL" id="RIA92305.1"/>
    </source>
</evidence>
<comment type="caution">
    <text evidence="1">The sequence shown here is derived from an EMBL/GenBank/DDBJ whole genome shotgun (WGS) entry which is preliminary data.</text>
</comment>
<protein>
    <recommendedName>
        <fullName evidence="3">HMG box domain-containing protein</fullName>
    </recommendedName>
</protein>
<organism evidence="1 2">
    <name type="scientific">Glomus cerebriforme</name>
    <dbReference type="NCBI Taxonomy" id="658196"/>
    <lineage>
        <taxon>Eukaryota</taxon>
        <taxon>Fungi</taxon>
        <taxon>Fungi incertae sedis</taxon>
        <taxon>Mucoromycota</taxon>
        <taxon>Glomeromycotina</taxon>
        <taxon>Glomeromycetes</taxon>
        <taxon>Glomerales</taxon>
        <taxon>Glomeraceae</taxon>
        <taxon>Glomus</taxon>
    </lineage>
</organism>
<dbReference type="AlphaFoldDB" id="A0A397T7H8"/>
<dbReference type="InterPro" id="IPR036910">
    <property type="entry name" value="HMG_box_dom_sf"/>
</dbReference>
<dbReference type="Proteomes" id="UP000265703">
    <property type="component" value="Unassembled WGS sequence"/>
</dbReference>
<name>A0A397T7H8_9GLOM</name>
<evidence type="ECO:0008006" key="3">
    <source>
        <dbReference type="Google" id="ProtNLM"/>
    </source>
</evidence>
<sequence length="218" mass="25257">MEGSNGILNAKTQIPQKRRAPLDIPNIELPFPPKIKAMEIFNKSLQRKPNKSENGGRKAPNKFLIYRQVFVMELHRKNLHHSMTDVSGLIASRWKQEPKNVKDEYSKIAAEVDGLNKMHYGDACTKKRINRKISQAKPSPYINSMISLGRDIYGSTQNNQLHHMYHPYFPTQQIYQPPVYIPQQQNIYEEVDLFKQESYVEDFFMPTIPNNISVVGKV</sequence>
<dbReference type="Gene3D" id="1.10.30.10">
    <property type="entry name" value="High mobility group box domain"/>
    <property type="match status" value="1"/>
</dbReference>
<reference evidence="1 2" key="1">
    <citation type="submission" date="2018-06" db="EMBL/GenBank/DDBJ databases">
        <title>Comparative genomics reveals the genomic features of Rhizophagus irregularis, R. cerebriforme, R. diaphanum and Gigaspora rosea, and their symbiotic lifestyle signature.</title>
        <authorList>
            <person name="Morin E."/>
            <person name="San Clemente H."/>
            <person name="Chen E.C.H."/>
            <person name="De La Providencia I."/>
            <person name="Hainaut M."/>
            <person name="Kuo A."/>
            <person name="Kohler A."/>
            <person name="Murat C."/>
            <person name="Tang N."/>
            <person name="Roy S."/>
            <person name="Loubradou J."/>
            <person name="Henrissat B."/>
            <person name="Grigoriev I.V."/>
            <person name="Corradi N."/>
            <person name="Roux C."/>
            <person name="Martin F.M."/>
        </authorList>
    </citation>
    <scope>NUCLEOTIDE SEQUENCE [LARGE SCALE GENOMIC DNA]</scope>
    <source>
        <strain evidence="1 2">DAOM 227022</strain>
    </source>
</reference>
<keyword evidence="2" id="KW-1185">Reference proteome</keyword>
<gene>
    <name evidence="1" type="ORF">C1645_765503</name>
</gene>
<dbReference type="SUPFAM" id="SSF47095">
    <property type="entry name" value="HMG-box"/>
    <property type="match status" value="1"/>
</dbReference>
<dbReference type="EMBL" id="QKYT01000130">
    <property type="protein sequence ID" value="RIA92305.1"/>
    <property type="molecule type" value="Genomic_DNA"/>
</dbReference>
<accession>A0A397T7H8</accession>
<dbReference type="OrthoDB" id="2344873at2759"/>
<evidence type="ECO:0000313" key="2">
    <source>
        <dbReference type="Proteomes" id="UP000265703"/>
    </source>
</evidence>